<comment type="caution">
    <text evidence="2">The sequence shown here is derived from an EMBL/GenBank/DDBJ whole genome shotgun (WGS) entry which is preliminary data.</text>
</comment>
<dbReference type="AlphaFoldDB" id="A0A8H5RYQ2"/>
<dbReference type="RefSeq" id="XP_037208822.1">
    <property type="nucleotide sequence ID" value="XM_037350517.1"/>
</dbReference>
<dbReference type="PROSITE" id="PS50181">
    <property type="entry name" value="FBOX"/>
    <property type="match status" value="1"/>
</dbReference>
<sequence>MARPYEMIHELWHPPPWTGAPVDRNLPEYADRYTHWGYTIYRAHYSPASDKQWEILLDCLKRQARLALGYYRDEDWNDEVLWQKDSHLPPILYTKSEEYRRDVKRLQDLFYLDTREDTSFDRLSVRQIRQVCVDDPPKREKTMAGYRFRYVLLADKAVFEAMEKGEFIIKVVAWKRKVRIGAGCGFQQAISLNFGMLFCAGRIIMISLGGDTWCAICGVTIESHVIKLRLMWPRRFSTYDPDVVCDADVEWLAQVHLLGYNPLATTSSKFYVSDEAIVGRGIEMANETRTDPAFAGVDVRRLHVYRNKKGPERVIPFHWECYKTLALYLTGTSDTRRIRKGALYRALDRFSVMRNFQQRAGLIEYRCLSLDYGDAKEAQKDYWECIPGQEYTVFSPQHQGSMKDDTATYISGPEFEKSAQCHYEVKRVSNSLTALPDTVIFGISEFVDTNSLINLFCASSETYSSLTDNDSFWRMRIITHLPYFFELHEYLKEQSQSLKNRDFRRIFLWADAASKPRPGVTRDMFPVANRRRIWNVCGQIGEVYNQEPQRKAVTEGYLASRIHLTDGSEHTYGQEGEHLLRMPFAAAENMTIVGIKGTLTGHKRCGISPLIEKMRILHAATNGGQFSRGPLKLRDQEVSGWNPVNSMFRNLISPTNDLKLNLCNGRIRNFDRWHCLVPLNTLVLANDTNLLSQIRSISAYLIRDPICFNIWNNHCCDVGNLRVTTDAGTRYLRDVDDDGSIWPEQRWDTFPIDGPGGEMIEEVIVHHALFRDPSPKAIEICTNRGRSVIWGVDMERGEHGEETNKPCPPIQSHRLPTHLRPDDGFAIVGFVMGCGKVFGRWHSNEYQGERSKAPDCDSSSRRLKDRGEDYLDEEDCRGPWTKEQYHRRNESTIHTGMSKFGIITKRVEGA</sequence>
<dbReference type="InterPro" id="IPR001810">
    <property type="entry name" value="F-box_dom"/>
</dbReference>
<gene>
    <name evidence="2" type="ORF">FTJAE_4142</name>
</gene>
<evidence type="ECO:0000259" key="1">
    <source>
        <dbReference type="PROSITE" id="PS50181"/>
    </source>
</evidence>
<reference evidence="2 3" key="1">
    <citation type="submission" date="2020-05" db="EMBL/GenBank/DDBJ databases">
        <title>Identification and distribution of gene clusters putatively required for synthesis of sphingolipid metabolism inhibitors in phylogenetically diverse species of the filamentous fungus Fusarium.</title>
        <authorList>
            <person name="Kim H.-S."/>
            <person name="Busman M."/>
            <person name="Brown D.W."/>
            <person name="Divon H."/>
            <person name="Uhlig S."/>
            <person name="Proctor R.H."/>
        </authorList>
    </citation>
    <scope>NUCLEOTIDE SEQUENCE [LARGE SCALE GENOMIC DNA]</scope>
    <source>
        <strain evidence="2 3">NRRL 66243</strain>
    </source>
</reference>
<evidence type="ECO:0000313" key="2">
    <source>
        <dbReference type="EMBL" id="KAF5641490.1"/>
    </source>
</evidence>
<feature type="domain" description="F-box" evidence="1">
    <location>
        <begin position="429"/>
        <end position="476"/>
    </location>
</feature>
<keyword evidence="3" id="KW-1185">Reference proteome</keyword>
<evidence type="ECO:0000313" key="3">
    <source>
        <dbReference type="Proteomes" id="UP000530670"/>
    </source>
</evidence>
<dbReference type="SUPFAM" id="SSF81383">
    <property type="entry name" value="F-box domain"/>
    <property type="match status" value="1"/>
</dbReference>
<dbReference type="OrthoDB" id="2571985at2759"/>
<name>A0A8H5RYQ2_9HYPO</name>
<organism evidence="2 3">
    <name type="scientific">Fusarium tjaetaba</name>
    <dbReference type="NCBI Taxonomy" id="1567544"/>
    <lineage>
        <taxon>Eukaryota</taxon>
        <taxon>Fungi</taxon>
        <taxon>Dikarya</taxon>
        <taxon>Ascomycota</taxon>
        <taxon>Pezizomycotina</taxon>
        <taxon>Sordariomycetes</taxon>
        <taxon>Hypocreomycetidae</taxon>
        <taxon>Hypocreales</taxon>
        <taxon>Nectriaceae</taxon>
        <taxon>Fusarium</taxon>
        <taxon>Fusarium fujikuroi species complex</taxon>
    </lineage>
</organism>
<protein>
    <recommendedName>
        <fullName evidence="1">F-box domain-containing protein</fullName>
    </recommendedName>
</protein>
<dbReference type="Proteomes" id="UP000530670">
    <property type="component" value="Unassembled WGS sequence"/>
</dbReference>
<dbReference type="EMBL" id="JAAQRI010000077">
    <property type="protein sequence ID" value="KAF5641490.1"/>
    <property type="molecule type" value="Genomic_DNA"/>
</dbReference>
<dbReference type="GeneID" id="59302787"/>
<dbReference type="InterPro" id="IPR036047">
    <property type="entry name" value="F-box-like_dom_sf"/>
</dbReference>
<accession>A0A8H5RYQ2</accession>
<proteinExistence type="predicted"/>